<accession>A0ABW4YKQ4</accession>
<evidence type="ECO:0000313" key="4">
    <source>
        <dbReference type="Proteomes" id="UP001597362"/>
    </source>
</evidence>
<evidence type="ECO:0000256" key="2">
    <source>
        <dbReference type="SAM" id="Phobius"/>
    </source>
</evidence>
<comment type="caution">
    <text evidence="3">The sequence shown here is derived from an EMBL/GenBank/DDBJ whole genome shotgun (WGS) entry which is preliminary data.</text>
</comment>
<dbReference type="RefSeq" id="WP_377772201.1">
    <property type="nucleotide sequence ID" value="NZ_JBHUHO010000030.1"/>
</dbReference>
<evidence type="ECO:0000256" key="1">
    <source>
        <dbReference type="SAM" id="MobiDB-lite"/>
    </source>
</evidence>
<evidence type="ECO:0000313" key="3">
    <source>
        <dbReference type="EMBL" id="MFD2116229.1"/>
    </source>
</evidence>
<protein>
    <submittedName>
        <fullName evidence="3">Cell division protein FtsL</fullName>
    </submittedName>
</protein>
<keyword evidence="2" id="KW-0472">Membrane</keyword>
<dbReference type="EMBL" id="JBHUHO010000030">
    <property type="protein sequence ID" value="MFD2116229.1"/>
    <property type="molecule type" value="Genomic_DNA"/>
</dbReference>
<gene>
    <name evidence="3" type="ORF">ACFSJH_10895</name>
</gene>
<feature type="compositionally biased region" description="Basic and acidic residues" evidence="1">
    <location>
        <begin position="14"/>
        <end position="28"/>
    </location>
</feature>
<organism evidence="3 4">
    <name type="scientific">Paenibacillus yanchengensis</name>
    <dbReference type="NCBI Taxonomy" id="2035833"/>
    <lineage>
        <taxon>Bacteria</taxon>
        <taxon>Bacillati</taxon>
        <taxon>Bacillota</taxon>
        <taxon>Bacilli</taxon>
        <taxon>Bacillales</taxon>
        <taxon>Paenibacillaceae</taxon>
        <taxon>Paenibacillus</taxon>
    </lineage>
</organism>
<proteinExistence type="predicted"/>
<keyword evidence="3" id="KW-0132">Cell division</keyword>
<keyword evidence="2" id="KW-0812">Transmembrane</keyword>
<dbReference type="Proteomes" id="UP001597362">
    <property type="component" value="Unassembled WGS sequence"/>
</dbReference>
<reference evidence="4" key="1">
    <citation type="journal article" date="2019" name="Int. J. Syst. Evol. Microbiol.">
        <title>The Global Catalogue of Microorganisms (GCM) 10K type strain sequencing project: providing services to taxonomists for standard genome sequencing and annotation.</title>
        <authorList>
            <consortium name="The Broad Institute Genomics Platform"/>
            <consortium name="The Broad Institute Genome Sequencing Center for Infectious Disease"/>
            <person name="Wu L."/>
            <person name="Ma J."/>
        </authorList>
    </citation>
    <scope>NUCLEOTIDE SEQUENCE [LARGE SCALE GENOMIC DNA]</scope>
    <source>
        <strain evidence="4">GH52</strain>
    </source>
</reference>
<feature type="region of interest" description="Disordered" evidence="1">
    <location>
        <begin position="1"/>
        <end position="28"/>
    </location>
</feature>
<name>A0ABW4YKQ4_9BACL</name>
<keyword evidence="4" id="KW-1185">Reference proteome</keyword>
<keyword evidence="2" id="KW-1133">Transmembrane helix</keyword>
<feature type="transmembrane region" description="Helical" evidence="2">
    <location>
        <begin position="44"/>
        <end position="65"/>
    </location>
</feature>
<dbReference type="GO" id="GO:0051301">
    <property type="term" value="P:cell division"/>
    <property type="evidence" value="ECO:0007669"/>
    <property type="project" value="UniProtKB-KW"/>
</dbReference>
<sequence length="133" mass="15315">MAYTSGNLALKPKPKQEQPKKQPQYRETKRTVIKKKAIPVKEKLLYLFTVIPCVIIAGIIIFRYAQIYDLSMNTKQLNSQYQTMIVEMEDMKKQVEMLNDPERIREIAETQGMTINMESSISVKKSGTPTNSN</sequence>
<keyword evidence="3" id="KW-0131">Cell cycle</keyword>